<keyword evidence="2" id="KW-0732">Signal</keyword>
<evidence type="ECO:0000256" key="2">
    <source>
        <dbReference type="SAM" id="SignalP"/>
    </source>
</evidence>
<comment type="caution">
    <text evidence="3">The sequence shown here is derived from an EMBL/GenBank/DDBJ whole genome shotgun (WGS) entry which is preliminary data.</text>
</comment>
<evidence type="ECO:0000313" key="4">
    <source>
        <dbReference type="Proteomes" id="UP000186817"/>
    </source>
</evidence>
<evidence type="ECO:0000256" key="1">
    <source>
        <dbReference type="SAM" id="MobiDB-lite"/>
    </source>
</evidence>
<name>A0A1Q9DZ06_SYMMI</name>
<feature type="region of interest" description="Disordered" evidence="1">
    <location>
        <begin position="89"/>
        <end position="112"/>
    </location>
</feature>
<dbReference type="Proteomes" id="UP000186817">
    <property type="component" value="Unassembled WGS sequence"/>
</dbReference>
<sequence length="112" mass="12043">MCSRSGAIILHNAVLCCAASLSTFPSLPCWTSSSPSFASSFPVTYLFPCPSPCRCCAEILGSHSSPPPDSTSPGGRWYGHVARSTWLHPMKPCPRIPREPSCPQPVEEPSRP</sequence>
<dbReference type="AlphaFoldDB" id="A0A1Q9DZ06"/>
<keyword evidence="4" id="KW-1185">Reference proteome</keyword>
<proteinExistence type="predicted"/>
<accession>A0A1Q9DZ06</accession>
<feature type="compositionally biased region" description="Pro residues" evidence="1">
    <location>
        <begin position="91"/>
        <end position="103"/>
    </location>
</feature>
<dbReference type="EMBL" id="LSRX01000329">
    <property type="protein sequence ID" value="OLQ00408.1"/>
    <property type="molecule type" value="Genomic_DNA"/>
</dbReference>
<protein>
    <recommendedName>
        <fullName evidence="5">Secreted protein</fullName>
    </recommendedName>
</protein>
<evidence type="ECO:0000313" key="3">
    <source>
        <dbReference type="EMBL" id="OLQ00408.1"/>
    </source>
</evidence>
<organism evidence="3 4">
    <name type="scientific">Symbiodinium microadriaticum</name>
    <name type="common">Dinoflagellate</name>
    <name type="synonym">Zooxanthella microadriatica</name>
    <dbReference type="NCBI Taxonomy" id="2951"/>
    <lineage>
        <taxon>Eukaryota</taxon>
        <taxon>Sar</taxon>
        <taxon>Alveolata</taxon>
        <taxon>Dinophyceae</taxon>
        <taxon>Suessiales</taxon>
        <taxon>Symbiodiniaceae</taxon>
        <taxon>Symbiodinium</taxon>
    </lineage>
</organism>
<feature type="signal peptide" evidence="2">
    <location>
        <begin position="1"/>
        <end position="18"/>
    </location>
</feature>
<feature type="chain" id="PRO_5013271659" description="Secreted protein" evidence="2">
    <location>
        <begin position="19"/>
        <end position="112"/>
    </location>
</feature>
<reference evidence="3 4" key="1">
    <citation type="submission" date="2016-02" db="EMBL/GenBank/DDBJ databases">
        <title>Genome analysis of coral dinoflagellate symbionts highlights evolutionary adaptations to a symbiotic lifestyle.</title>
        <authorList>
            <person name="Aranda M."/>
            <person name="Li Y."/>
            <person name="Liew Y.J."/>
            <person name="Baumgarten S."/>
            <person name="Simakov O."/>
            <person name="Wilson M."/>
            <person name="Piel J."/>
            <person name="Ashoor H."/>
            <person name="Bougouffa S."/>
            <person name="Bajic V.B."/>
            <person name="Ryu T."/>
            <person name="Ravasi T."/>
            <person name="Bayer T."/>
            <person name="Micklem G."/>
            <person name="Kim H."/>
            <person name="Bhak J."/>
            <person name="Lajeunesse T.C."/>
            <person name="Voolstra C.R."/>
        </authorList>
    </citation>
    <scope>NUCLEOTIDE SEQUENCE [LARGE SCALE GENOMIC DNA]</scope>
    <source>
        <strain evidence="3 4">CCMP2467</strain>
    </source>
</reference>
<gene>
    <name evidence="3" type="ORF">AK812_SmicGene49118</name>
</gene>
<evidence type="ECO:0008006" key="5">
    <source>
        <dbReference type="Google" id="ProtNLM"/>
    </source>
</evidence>